<dbReference type="EMBL" id="CP012109">
    <property type="protein sequence ID" value="AKQ70813.1"/>
    <property type="molecule type" value="Genomic_DNA"/>
</dbReference>
<dbReference type="AlphaFoldDB" id="A0A0H4X9V4"/>
<proteinExistence type="predicted"/>
<gene>
    <name evidence="1" type="ORF">A176_007725</name>
</gene>
<dbReference type="PATRIC" id="fig|1297742.4.peg.7860"/>
<sequence length="544" mass="57572">MPAAAPVAQAVPAAPVDGSAFARVEPPPSAPMPPEGLRLRVVLEGGRPFEGEARVGAAFISEADRQLWEVSRREGSEGAGPERLEDLANVEEWLPAEVTPTTTGGMLGPVPVPVAPRYQVMAWAPDGTFWWGDVVPEKPLTTGVLDGGVLQARHPTGVRVRLSGARSEQGPFFVRVERAASLDPRDAERASAMLPVVRQAAPQVASALSEGAPLPLSMDSPLALLPLPADPQVRLWLRSASGQEGGPVEVPLREGRVESVVLDVERLFPEGVGGTVTLRGRLVLEGAATPPEGVTLLGPGGQALALASDGRFTSPGLPSWTASRFVAEVPSPESGRPVAAARQTFDFVPEPGVAEAHVTWRVAAYRWLVLRMDGFLRGQLDARARRPYPVFVLQRWSDGDVWRTHGADAFLHEEGGVAVSLLEPGRYRVLVALSAHEHHVSTVAEVGVDGAEHAVSVQVEAAGPTCEVLVTAAGVPVYGARVMAGSEVSSLPPVRGLTDAEGRWRLGRVRSEALHLEVEAAGHSPWAGEAAEACQRLGVVHVRL</sequence>
<organism evidence="1 2">
    <name type="scientific">Pseudomyxococcus hansupus</name>
    <dbReference type="NCBI Taxonomy" id="1297742"/>
    <lineage>
        <taxon>Bacteria</taxon>
        <taxon>Pseudomonadati</taxon>
        <taxon>Myxococcota</taxon>
        <taxon>Myxococcia</taxon>
        <taxon>Myxococcales</taxon>
        <taxon>Cystobacterineae</taxon>
        <taxon>Myxococcaceae</taxon>
        <taxon>Pseudomyxococcus</taxon>
    </lineage>
</organism>
<name>A0A0H4X9V4_9BACT</name>
<evidence type="ECO:0000313" key="2">
    <source>
        <dbReference type="Proteomes" id="UP000009026"/>
    </source>
</evidence>
<accession>A0A0H4X9V4</accession>
<protein>
    <recommendedName>
        <fullName evidence="3">Carboxypeptidase regulatory-like domain-containing protein</fullName>
    </recommendedName>
</protein>
<evidence type="ECO:0000313" key="1">
    <source>
        <dbReference type="EMBL" id="AKQ70813.1"/>
    </source>
</evidence>
<reference evidence="1 2" key="1">
    <citation type="journal article" date="2016" name="PLoS ONE">
        <title>Complete Genome Sequence and Comparative Genomics of a Novel Myxobacterium Myxococcus hansupus.</title>
        <authorList>
            <person name="Sharma G."/>
            <person name="Narwani T."/>
            <person name="Subramanian S."/>
        </authorList>
    </citation>
    <scope>NUCLEOTIDE SEQUENCE [LARGE SCALE GENOMIC DNA]</scope>
    <source>
        <strain evidence="2">mixupus</strain>
    </source>
</reference>
<dbReference type="Proteomes" id="UP000009026">
    <property type="component" value="Chromosome"/>
</dbReference>
<dbReference type="KEGG" id="mym:A176_007725"/>
<evidence type="ECO:0008006" key="3">
    <source>
        <dbReference type="Google" id="ProtNLM"/>
    </source>
</evidence>
<keyword evidence="2" id="KW-1185">Reference proteome</keyword>